<feature type="chain" id="PRO_5042866486" description="Circumsporozoite protein" evidence="2">
    <location>
        <begin position="18"/>
        <end position="353"/>
    </location>
</feature>
<gene>
    <name evidence="3" type="ORF">N658DRAFT_436242</name>
</gene>
<feature type="region of interest" description="Disordered" evidence="1">
    <location>
        <begin position="167"/>
        <end position="191"/>
    </location>
</feature>
<reference evidence="3" key="1">
    <citation type="journal article" date="2023" name="Mol. Phylogenet. Evol.">
        <title>Genome-scale phylogeny and comparative genomics of the fungal order Sordariales.</title>
        <authorList>
            <person name="Hensen N."/>
            <person name="Bonometti L."/>
            <person name="Westerberg I."/>
            <person name="Brannstrom I.O."/>
            <person name="Guillou S."/>
            <person name="Cros-Aarteil S."/>
            <person name="Calhoun S."/>
            <person name="Haridas S."/>
            <person name="Kuo A."/>
            <person name="Mondo S."/>
            <person name="Pangilinan J."/>
            <person name="Riley R."/>
            <person name="LaButti K."/>
            <person name="Andreopoulos B."/>
            <person name="Lipzen A."/>
            <person name="Chen C."/>
            <person name="Yan M."/>
            <person name="Daum C."/>
            <person name="Ng V."/>
            <person name="Clum A."/>
            <person name="Steindorff A."/>
            <person name="Ohm R.A."/>
            <person name="Martin F."/>
            <person name="Silar P."/>
            <person name="Natvig D.O."/>
            <person name="Lalanne C."/>
            <person name="Gautier V."/>
            <person name="Ament-Velasquez S.L."/>
            <person name="Kruys A."/>
            <person name="Hutchinson M.I."/>
            <person name="Powell A.J."/>
            <person name="Barry K."/>
            <person name="Miller A.N."/>
            <person name="Grigoriev I.V."/>
            <person name="Debuchy R."/>
            <person name="Gladieux P."/>
            <person name="Hiltunen Thoren M."/>
            <person name="Johannesson H."/>
        </authorList>
    </citation>
    <scope>NUCLEOTIDE SEQUENCE</scope>
    <source>
        <strain evidence="3">CBS 757.83</strain>
    </source>
</reference>
<evidence type="ECO:0000313" key="4">
    <source>
        <dbReference type="Proteomes" id="UP001305647"/>
    </source>
</evidence>
<evidence type="ECO:0000256" key="1">
    <source>
        <dbReference type="SAM" id="MobiDB-lite"/>
    </source>
</evidence>
<evidence type="ECO:0000256" key="2">
    <source>
        <dbReference type="SAM" id="SignalP"/>
    </source>
</evidence>
<feature type="compositionally biased region" description="Low complexity" evidence="1">
    <location>
        <begin position="220"/>
        <end position="229"/>
    </location>
</feature>
<protein>
    <recommendedName>
        <fullName evidence="5">Circumsporozoite protein</fullName>
    </recommendedName>
</protein>
<accession>A0AAN6SXE2</accession>
<dbReference type="AlphaFoldDB" id="A0AAN6SXE2"/>
<comment type="caution">
    <text evidence="3">The sequence shown here is derived from an EMBL/GenBank/DDBJ whole genome shotgun (WGS) entry which is preliminary data.</text>
</comment>
<name>A0AAN6SXE2_9PEZI</name>
<feature type="signal peptide" evidence="2">
    <location>
        <begin position="1"/>
        <end position="17"/>
    </location>
</feature>
<evidence type="ECO:0008006" key="5">
    <source>
        <dbReference type="Google" id="ProtNLM"/>
    </source>
</evidence>
<feature type="region of interest" description="Disordered" evidence="1">
    <location>
        <begin position="220"/>
        <end position="250"/>
    </location>
</feature>
<dbReference type="Proteomes" id="UP001305647">
    <property type="component" value="Unassembled WGS sequence"/>
</dbReference>
<reference evidence="3" key="2">
    <citation type="submission" date="2023-05" db="EMBL/GenBank/DDBJ databases">
        <authorList>
            <consortium name="Lawrence Berkeley National Laboratory"/>
            <person name="Steindorff A."/>
            <person name="Hensen N."/>
            <person name="Bonometti L."/>
            <person name="Westerberg I."/>
            <person name="Brannstrom I.O."/>
            <person name="Guillou S."/>
            <person name="Cros-Aarteil S."/>
            <person name="Calhoun S."/>
            <person name="Haridas S."/>
            <person name="Kuo A."/>
            <person name="Mondo S."/>
            <person name="Pangilinan J."/>
            <person name="Riley R."/>
            <person name="Labutti K."/>
            <person name="Andreopoulos B."/>
            <person name="Lipzen A."/>
            <person name="Chen C."/>
            <person name="Yanf M."/>
            <person name="Daum C."/>
            <person name="Ng V."/>
            <person name="Clum A."/>
            <person name="Ohm R."/>
            <person name="Martin F."/>
            <person name="Silar P."/>
            <person name="Natvig D."/>
            <person name="Lalanne C."/>
            <person name="Gautier V."/>
            <person name="Ament-Velasquez S.L."/>
            <person name="Kruys A."/>
            <person name="Hutchinson M.I."/>
            <person name="Powell A.J."/>
            <person name="Barry K."/>
            <person name="Miller A.N."/>
            <person name="Grigoriev I.V."/>
            <person name="Debuchy R."/>
            <person name="Gladieux P."/>
            <person name="Thoren M.H."/>
            <person name="Johannesson H."/>
        </authorList>
    </citation>
    <scope>NUCLEOTIDE SEQUENCE</scope>
    <source>
        <strain evidence="3">CBS 757.83</strain>
    </source>
</reference>
<feature type="compositionally biased region" description="Low complexity" evidence="1">
    <location>
        <begin position="167"/>
        <end position="177"/>
    </location>
</feature>
<sequence>MYSKIAVVAALLAIAEARFGQEGAVQSTISALGAFGNPGQAATLAGASPGVLLAGANACAKLELADQIVSTLGNDPEVIAAAAALVAAEQNFNPFAVSIPKLCSDANLPATAELRGIVPLVDPAVGGSDVENANSASSLGSPFNADGLSVAEVAAANGFTNFTTQGSDGSAGAAPAGGNAGNNGGGNNNNNDAGNGNTATISCGAIRTLTTTIVAAAPTATEAVDNGNNNDDDDDDDNNDGNNDNNAGGGLDFGSCVPTMKFVGGLNGRPATEFTFQAIDPQIAANQQEALNPNIITNRICDELTNICDANQAAKDACEDAQAQILALGTRDAQTAETWNELLGFAGVDVSQK</sequence>
<proteinExistence type="predicted"/>
<evidence type="ECO:0000313" key="3">
    <source>
        <dbReference type="EMBL" id="KAK4096372.1"/>
    </source>
</evidence>
<feature type="compositionally biased region" description="Acidic residues" evidence="1">
    <location>
        <begin position="230"/>
        <end position="239"/>
    </location>
</feature>
<feature type="compositionally biased region" description="Gly residues" evidence="1">
    <location>
        <begin position="178"/>
        <end position="187"/>
    </location>
</feature>
<dbReference type="EMBL" id="MU863717">
    <property type="protein sequence ID" value="KAK4096372.1"/>
    <property type="molecule type" value="Genomic_DNA"/>
</dbReference>
<keyword evidence="4" id="KW-1185">Reference proteome</keyword>
<keyword evidence="2" id="KW-0732">Signal</keyword>
<organism evidence="3 4">
    <name type="scientific">Parathielavia hyrcaniae</name>
    <dbReference type="NCBI Taxonomy" id="113614"/>
    <lineage>
        <taxon>Eukaryota</taxon>
        <taxon>Fungi</taxon>
        <taxon>Dikarya</taxon>
        <taxon>Ascomycota</taxon>
        <taxon>Pezizomycotina</taxon>
        <taxon>Sordariomycetes</taxon>
        <taxon>Sordariomycetidae</taxon>
        <taxon>Sordariales</taxon>
        <taxon>Chaetomiaceae</taxon>
        <taxon>Parathielavia</taxon>
    </lineage>
</organism>